<name>A0A1G6RYX5_9PROT</name>
<dbReference type="Gene3D" id="3.90.550.10">
    <property type="entry name" value="Spore Coat Polysaccharide Biosynthesis Protein SpsA, Chain A"/>
    <property type="match status" value="1"/>
</dbReference>
<keyword evidence="4" id="KW-1185">Reference proteome</keyword>
<feature type="transmembrane region" description="Helical" evidence="1">
    <location>
        <begin position="271"/>
        <end position="293"/>
    </location>
</feature>
<reference evidence="3 4" key="1">
    <citation type="submission" date="2016-10" db="EMBL/GenBank/DDBJ databases">
        <authorList>
            <person name="de Groot N.N."/>
        </authorList>
    </citation>
    <scope>NUCLEOTIDE SEQUENCE [LARGE SCALE GENOMIC DNA]</scope>
    <source>
        <strain evidence="3 4">CPCC 100156</strain>
    </source>
</reference>
<dbReference type="PANTHER" id="PTHR43685:SF3">
    <property type="entry name" value="SLR2126 PROTEIN"/>
    <property type="match status" value="1"/>
</dbReference>
<protein>
    <submittedName>
        <fullName evidence="3">Glycosyltransferase, GT2 family</fullName>
    </submittedName>
</protein>
<keyword evidence="1" id="KW-0472">Membrane</keyword>
<dbReference type="InterPro" id="IPR001173">
    <property type="entry name" value="Glyco_trans_2-like"/>
</dbReference>
<feature type="domain" description="Glycosyltransferase 2-like" evidence="2">
    <location>
        <begin position="11"/>
        <end position="117"/>
    </location>
</feature>
<dbReference type="STRING" id="938405.SAMN02927895_04286"/>
<evidence type="ECO:0000256" key="1">
    <source>
        <dbReference type="SAM" id="Phobius"/>
    </source>
</evidence>
<dbReference type="InterPro" id="IPR050834">
    <property type="entry name" value="Glycosyltransf_2"/>
</dbReference>
<proteinExistence type="predicted"/>
<dbReference type="PANTHER" id="PTHR43685">
    <property type="entry name" value="GLYCOSYLTRANSFERASE"/>
    <property type="match status" value="1"/>
</dbReference>
<evidence type="ECO:0000313" key="4">
    <source>
        <dbReference type="Proteomes" id="UP000198925"/>
    </source>
</evidence>
<dbReference type="AlphaFoldDB" id="A0A1G6RYX5"/>
<keyword evidence="1" id="KW-0812">Transmembrane</keyword>
<dbReference type="Pfam" id="PF00535">
    <property type="entry name" value="Glycos_transf_2"/>
    <property type="match status" value="1"/>
</dbReference>
<accession>A0A1G6RYX5</accession>
<dbReference type="CDD" id="cd00761">
    <property type="entry name" value="Glyco_tranf_GTA_type"/>
    <property type="match status" value="1"/>
</dbReference>
<dbReference type="InterPro" id="IPR029044">
    <property type="entry name" value="Nucleotide-diphossugar_trans"/>
</dbReference>
<dbReference type="GO" id="GO:0016740">
    <property type="term" value="F:transferase activity"/>
    <property type="evidence" value="ECO:0007669"/>
    <property type="project" value="UniProtKB-KW"/>
</dbReference>
<evidence type="ECO:0000313" key="3">
    <source>
        <dbReference type="EMBL" id="SDD09872.1"/>
    </source>
</evidence>
<dbReference type="EMBL" id="FMZX01000004">
    <property type="protein sequence ID" value="SDD09872.1"/>
    <property type="molecule type" value="Genomic_DNA"/>
</dbReference>
<evidence type="ECO:0000259" key="2">
    <source>
        <dbReference type="Pfam" id="PF00535"/>
    </source>
</evidence>
<organism evidence="3 4">
    <name type="scientific">Belnapia rosea</name>
    <dbReference type="NCBI Taxonomy" id="938405"/>
    <lineage>
        <taxon>Bacteria</taxon>
        <taxon>Pseudomonadati</taxon>
        <taxon>Pseudomonadota</taxon>
        <taxon>Alphaproteobacteria</taxon>
        <taxon>Acetobacterales</taxon>
        <taxon>Roseomonadaceae</taxon>
        <taxon>Belnapia</taxon>
    </lineage>
</organism>
<sequence>MPQGQGVSVTACICTHNRTHYLSHCLESLRHQTVGLDAFEIIVVDSNSSPAAATEMQRLVAGLPNARLLRVEEIGISRARNAGAAAASGDYVAYIDDDALAAPDWIEQIMRVVEEQPVRPAVLSGRALPVWEAPLPDWWPESLRGILTITEWVGRGEYRTSEVPAGLGPYGANLIVERAALLSISGFAEDLGRRGGMLLSDEDVHLAWKLQDSGRSARHDSRITVHHCIQAQRLSPSWLLQRLYWQGASSVLTRLMLGHPGLVWGEFPRRLGLAMLLAPLALIPASSTALIGLRWRLAYAQGYVRMVIGELLPRPEAPSLPRKACGLAENASAAREAMG</sequence>
<gene>
    <name evidence="3" type="ORF">SAMN04487779_1004199</name>
</gene>
<dbReference type="Proteomes" id="UP000198925">
    <property type="component" value="Unassembled WGS sequence"/>
</dbReference>
<keyword evidence="1" id="KW-1133">Transmembrane helix</keyword>
<keyword evidence="3" id="KW-0808">Transferase</keyword>
<dbReference type="SUPFAM" id="SSF53448">
    <property type="entry name" value="Nucleotide-diphospho-sugar transferases"/>
    <property type="match status" value="1"/>
</dbReference>